<comment type="caution">
    <text evidence="6">The sequence shown here is derived from an EMBL/GenBank/DDBJ whole genome shotgun (WGS) entry which is preliminary data.</text>
</comment>
<keyword evidence="2 5" id="KW-0812">Transmembrane</keyword>
<feature type="transmembrane region" description="Helical" evidence="5">
    <location>
        <begin position="170"/>
        <end position="190"/>
    </location>
</feature>
<dbReference type="Pfam" id="PF07690">
    <property type="entry name" value="MFS_1"/>
    <property type="match status" value="1"/>
</dbReference>
<keyword evidence="3 5" id="KW-1133">Transmembrane helix</keyword>
<feature type="transmembrane region" description="Helical" evidence="5">
    <location>
        <begin position="211"/>
        <end position="231"/>
    </location>
</feature>
<dbReference type="InterPro" id="IPR036259">
    <property type="entry name" value="MFS_trans_sf"/>
</dbReference>
<feature type="transmembrane region" description="Helical" evidence="5">
    <location>
        <begin position="251"/>
        <end position="271"/>
    </location>
</feature>
<evidence type="ECO:0000313" key="7">
    <source>
        <dbReference type="Proteomes" id="UP001500945"/>
    </source>
</evidence>
<feature type="transmembrane region" description="Helical" evidence="5">
    <location>
        <begin position="80"/>
        <end position="99"/>
    </location>
</feature>
<dbReference type="PANTHER" id="PTHR23542">
    <property type="match status" value="1"/>
</dbReference>
<feature type="transmembrane region" description="Helical" evidence="5">
    <location>
        <begin position="364"/>
        <end position="385"/>
    </location>
</feature>
<feature type="transmembrane region" description="Helical" evidence="5">
    <location>
        <begin position="278"/>
        <end position="295"/>
    </location>
</feature>
<proteinExistence type="predicted"/>
<dbReference type="EMBL" id="BAABGM010000010">
    <property type="protein sequence ID" value="GAA4403156.1"/>
    <property type="molecule type" value="Genomic_DNA"/>
</dbReference>
<protein>
    <submittedName>
        <fullName evidence="6">MFS transporter</fullName>
    </submittedName>
</protein>
<keyword evidence="7" id="KW-1185">Reference proteome</keyword>
<name>A0ABP8KB07_9MICO</name>
<dbReference type="RefSeq" id="WP_345204054.1">
    <property type="nucleotide sequence ID" value="NZ_BAABGM010000010.1"/>
</dbReference>
<feature type="transmembrane region" description="Helical" evidence="5">
    <location>
        <begin position="105"/>
        <end position="125"/>
    </location>
</feature>
<comment type="subcellular location">
    <subcellularLocation>
        <location evidence="1">Membrane</location>
        <topology evidence="1">Multi-pass membrane protein</topology>
    </subcellularLocation>
</comment>
<dbReference type="PANTHER" id="PTHR23542:SF1">
    <property type="entry name" value="MAJOR FACILITATOR SUPERFAMILY (MFS) PROFILE DOMAIN-CONTAINING PROTEIN"/>
    <property type="match status" value="1"/>
</dbReference>
<dbReference type="Proteomes" id="UP001500945">
    <property type="component" value="Unassembled WGS sequence"/>
</dbReference>
<organism evidence="6 7">
    <name type="scientific">Fodinibacter luteus</name>
    <dbReference type="NCBI Taxonomy" id="552064"/>
    <lineage>
        <taxon>Bacteria</taxon>
        <taxon>Bacillati</taxon>
        <taxon>Actinomycetota</taxon>
        <taxon>Actinomycetes</taxon>
        <taxon>Micrococcales</taxon>
        <taxon>Intrasporangiaceae</taxon>
        <taxon>Fodinibacter (ex Wang et al. 2009)</taxon>
    </lineage>
</organism>
<evidence type="ECO:0000256" key="5">
    <source>
        <dbReference type="SAM" id="Phobius"/>
    </source>
</evidence>
<evidence type="ECO:0000256" key="2">
    <source>
        <dbReference type="ARBA" id="ARBA00022692"/>
    </source>
</evidence>
<evidence type="ECO:0000256" key="1">
    <source>
        <dbReference type="ARBA" id="ARBA00004141"/>
    </source>
</evidence>
<evidence type="ECO:0000313" key="6">
    <source>
        <dbReference type="EMBL" id="GAA4403156.1"/>
    </source>
</evidence>
<reference evidence="7" key="1">
    <citation type="journal article" date="2019" name="Int. J. Syst. Evol. Microbiol.">
        <title>The Global Catalogue of Microorganisms (GCM) 10K type strain sequencing project: providing services to taxonomists for standard genome sequencing and annotation.</title>
        <authorList>
            <consortium name="The Broad Institute Genomics Platform"/>
            <consortium name="The Broad Institute Genome Sequencing Center for Infectious Disease"/>
            <person name="Wu L."/>
            <person name="Ma J."/>
        </authorList>
    </citation>
    <scope>NUCLEOTIDE SEQUENCE [LARGE SCALE GENOMIC DNA]</scope>
    <source>
        <strain evidence="7">JCM 17809</strain>
    </source>
</reference>
<dbReference type="InterPro" id="IPR001958">
    <property type="entry name" value="Tet-R_TetA/multi-R_MdtG-like"/>
</dbReference>
<feature type="transmembrane region" description="Helical" evidence="5">
    <location>
        <begin position="146"/>
        <end position="164"/>
    </location>
</feature>
<feature type="transmembrane region" description="Helical" evidence="5">
    <location>
        <begin position="340"/>
        <end position="358"/>
    </location>
</feature>
<dbReference type="PRINTS" id="PR01035">
    <property type="entry name" value="TCRTETA"/>
</dbReference>
<dbReference type="Gene3D" id="1.20.1250.20">
    <property type="entry name" value="MFS general substrate transporter like domains"/>
    <property type="match status" value="2"/>
</dbReference>
<dbReference type="SUPFAM" id="SSF103473">
    <property type="entry name" value="MFS general substrate transporter"/>
    <property type="match status" value="1"/>
</dbReference>
<sequence length="412" mass="42302">MPAVSLAPYRRALASRPLRSALVLGALVRGPVFASGVLLTIHTVSTLGRSYTAAGALAAAATVAIAVSGPWRGRLLDRFGLRRVVLPSVLVALACWSVAPFVGYWLLLVLAVVAGLFVIPTFSITRQAVIAAVPENDRRTAISLDSVAVEIAFIVAPALAVWAATQWSTAWVLFATQMLGVAAGLLMWVVDPPLRGEGEARVGSARAPRRSWFRLPFLAVCLAATATTVVLAGSDIAIVAVMRELGSTAQIGLVLAVWGLGSLVGGLLYGALHRSISAFWLLGGLAVATFPMALATSPWGLAGLGFVAGLLCAPTITATVDQASRIVPAEVRGEAMGWHGSFLTTGGALGAPLAGLAIDGRGPSAGFVAVALVGLAVAGLGLTAVHARRYAGGVTVDARRFTRPSGPDGRAR</sequence>
<gene>
    <name evidence="6" type="ORF">GCM10023168_14380</name>
</gene>
<evidence type="ECO:0000256" key="3">
    <source>
        <dbReference type="ARBA" id="ARBA00022989"/>
    </source>
</evidence>
<feature type="transmembrane region" description="Helical" evidence="5">
    <location>
        <begin position="21"/>
        <end position="44"/>
    </location>
</feature>
<evidence type="ECO:0000256" key="4">
    <source>
        <dbReference type="ARBA" id="ARBA00023136"/>
    </source>
</evidence>
<dbReference type="InterPro" id="IPR011701">
    <property type="entry name" value="MFS"/>
</dbReference>
<feature type="transmembrane region" description="Helical" evidence="5">
    <location>
        <begin position="50"/>
        <end position="68"/>
    </location>
</feature>
<accession>A0ABP8KB07</accession>
<keyword evidence="4 5" id="KW-0472">Membrane</keyword>